<organism evidence="2 3">
    <name type="scientific">Citrobacter pasteurii</name>
    <dbReference type="NCBI Taxonomy" id="1563222"/>
    <lineage>
        <taxon>Bacteria</taxon>
        <taxon>Pseudomonadati</taxon>
        <taxon>Pseudomonadota</taxon>
        <taxon>Gammaproteobacteria</taxon>
        <taxon>Enterobacterales</taxon>
        <taxon>Enterobacteriaceae</taxon>
        <taxon>Citrobacter</taxon>
    </lineage>
</organism>
<protein>
    <submittedName>
        <fullName evidence="2">Uncharacterized protein</fullName>
    </submittedName>
</protein>
<reference evidence="2 3" key="1">
    <citation type="submission" date="2018-08" db="EMBL/GenBank/DDBJ databases">
        <title>Complete genomic analysis of a Citrobacter pasteurii isolated from cockles (Cerastoderma edule) containing a new chromosomic qnrB allele.</title>
        <authorList>
            <person name="Rodrigues A."/>
            <person name="Baptista T."/>
            <person name="Quesada A."/>
            <person name="Campos M.J."/>
        </authorList>
    </citation>
    <scope>NUCLEOTIDE SEQUENCE [LARGE SCALE GENOMIC DNA]</scope>
    <source>
        <strain evidence="2 3">BA18</strain>
    </source>
</reference>
<accession>A0A6N6K2P7</accession>
<comment type="caution">
    <text evidence="2">The sequence shown here is derived from an EMBL/GenBank/DDBJ whole genome shotgun (WGS) entry which is preliminary data.</text>
</comment>
<proteinExistence type="predicted"/>
<sequence>MENIKTSSVKAHLSEKMDSCDGVQSIDGIIQKLLSDTDIKWKKNTKIEDFDGNKDEKKGDKGTGQTDQIAASVILAGEPLLSSLSAKFVQQLQTNSTGNNSVSNVPTRISTVNIDLGRLKEEILTHSRSATIFTAADPQHQEDTQKTDKKKNESSEVTVLSAMAVPDKTIDESGWATEELSPGVRGKETVNQQPLKSAKNVAPAVNTKSNVTEVSWTFPTQQTAQVRIEHAQNRSDTQIQILPSDIATEQQLVNFQQQHPLHGLRVDGAVSTVNDYLQNQQNSQQQNEANKDDLNDEEEET</sequence>
<evidence type="ECO:0000313" key="2">
    <source>
        <dbReference type="EMBL" id="KAA1276902.1"/>
    </source>
</evidence>
<feature type="compositionally biased region" description="Basic and acidic residues" evidence="1">
    <location>
        <begin position="139"/>
        <end position="154"/>
    </location>
</feature>
<dbReference type="Proteomes" id="UP000468420">
    <property type="component" value="Unassembled WGS sequence"/>
</dbReference>
<dbReference type="RefSeq" id="WP_149692040.1">
    <property type="nucleotide sequence ID" value="NZ_QRDC01000013.1"/>
</dbReference>
<name>A0A6N6K2P7_9ENTR</name>
<evidence type="ECO:0000313" key="3">
    <source>
        <dbReference type="Proteomes" id="UP000468420"/>
    </source>
</evidence>
<evidence type="ECO:0000256" key="1">
    <source>
        <dbReference type="SAM" id="MobiDB-lite"/>
    </source>
</evidence>
<dbReference type="EMBL" id="QRDC01000013">
    <property type="protein sequence ID" value="KAA1276902.1"/>
    <property type="molecule type" value="Genomic_DNA"/>
</dbReference>
<dbReference type="AlphaFoldDB" id="A0A6N6K2P7"/>
<gene>
    <name evidence="2" type="ORF">DXF85_16310</name>
</gene>
<feature type="region of interest" description="Disordered" evidence="1">
    <location>
        <begin position="279"/>
        <end position="301"/>
    </location>
</feature>
<feature type="region of interest" description="Disordered" evidence="1">
    <location>
        <begin position="136"/>
        <end position="156"/>
    </location>
</feature>